<dbReference type="EMBL" id="JAHRIN010042096">
    <property type="protein sequence ID" value="MEQ2205443.1"/>
    <property type="molecule type" value="Genomic_DNA"/>
</dbReference>
<sequence length="106" mass="11905">MATAMGGCINNRGTEHVPPELYASSLPWDLGKALPEVEVEYICDRGLHQAFPADPRYKLVHAKSVQLPLPAHPNQTMDKLFIIYLLCLENKPTRSERLASHQYTSC</sequence>
<protein>
    <submittedName>
        <fullName evidence="1">Uncharacterized protein</fullName>
    </submittedName>
</protein>
<name>A0ABV0RBB2_9TELE</name>
<evidence type="ECO:0000313" key="1">
    <source>
        <dbReference type="EMBL" id="MEQ2205443.1"/>
    </source>
</evidence>
<evidence type="ECO:0000313" key="2">
    <source>
        <dbReference type="Proteomes" id="UP001434883"/>
    </source>
</evidence>
<dbReference type="Proteomes" id="UP001434883">
    <property type="component" value="Unassembled WGS sequence"/>
</dbReference>
<gene>
    <name evidence="1" type="ORF">XENOCAPTIV_029565</name>
</gene>
<reference evidence="1 2" key="1">
    <citation type="submission" date="2021-06" db="EMBL/GenBank/DDBJ databases">
        <authorList>
            <person name="Palmer J.M."/>
        </authorList>
    </citation>
    <scope>NUCLEOTIDE SEQUENCE [LARGE SCALE GENOMIC DNA]</scope>
    <source>
        <strain evidence="1 2">XC_2019</strain>
        <tissue evidence="1">Muscle</tissue>
    </source>
</reference>
<organism evidence="1 2">
    <name type="scientific">Xenoophorus captivus</name>
    <dbReference type="NCBI Taxonomy" id="1517983"/>
    <lineage>
        <taxon>Eukaryota</taxon>
        <taxon>Metazoa</taxon>
        <taxon>Chordata</taxon>
        <taxon>Craniata</taxon>
        <taxon>Vertebrata</taxon>
        <taxon>Euteleostomi</taxon>
        <taxon>Actinopterygii</taxon>
        <taxon>Neopterygii</taxon>
        <taxon>Teleostei</taxon>
        <taxon>Neoteleostei</taxon>
        <taxon>Acanthomorphata</taxon>
        <taxon>Ovalentaria</taxon>
        <taxon>Atherinomorphae</taxon>
        <taxon>Cyprinodontiformes</taxon>
        <taxon>Goodeidae</taxon>
        <taxon>Xenoophorus</taxon>
    </lineage>
</organism>
<keyword evidence="2" id="KW-1185">Reference proteome</keyword>
<proteinExistence type="predicted"/>
<comment type="caution">
    <text evidence="1">The sequence shown here is derived from an EMBL/GenBank/DDBJ whole genome shotgun (WGS) entry which is preliminary data.</text>
</comment>
<accession>A0ABV0RBB2</accession>